<dbReference type="InterPro" id="IPR029044">
    <property type="entry name" value="Nucleotide-diphossugar_trans"/>
</dbReference>
<dbReference type="Proteomes" id="UP001153069">
    <property type="component" value="Unassembled WGS sequence"/>
</dbReference>
<proteinExistence type="predicted"/>
<dbReference type="OrthoDB" id="420206at2759"/>
<dbReference type="InterPro" id="IPR008441">
    <property type="entry name" value="AfumC-like_glycosyl_Trfase"/>
</dbReference>
<reference evidence="2" key="1">
    <citation type="submission" date="2020-06" db="EMBL/GenBank/DDBJ databases">
        <authorList>
            <consortium name="Plant Systems Biology data submission"/>
        </authorList>
    </citation>
    <scope>NUCLEOTIDE SEQUENCE</scope>
    <source>
        <strain evidence="2">D6</strain>
    </source>
</reference>
<keyword evidence="1" id="KW-0472">Membrane</keyword>
<dbReference type="Pfam" id="PF05704">
    <property type="entry name" value="Caps_synth"/>
    <property type="match status" value="1"/>
</dbReference>
<dbReference type="GO" id="GO:0016020">
    <property type="term" value="C:membrane"/>
    <property type="evidence" value="ECO:0007669"/>
    <property type="project" value="GOC"/>
</dbReference>
<sequence>MRIMNMETRSTLINTGDRKQQRERRSIWSPLVTSVALMLLILIRSLPQNFDFASIAELFLVVRNTVVSASQAKAIPAVVSRPFETVWEEPKSSAELFDRDTRIIWAYWDKGLQGMPELCQHSVLSWQVRNPDWKVIILDDHNYQQYVSVSDLPTTYFSLKVQHRSDLLRLAVLIRYGGLYLDASTLVFKGFDQIWDTVEEDKLMLTSLNKLPGSGLDLFNNGLLMTKGTNNKVLKIWQQRILEYSEAPGLTLAAMKEHPRFARVANDWDDPSLGILADMVPYHSNLWMLDDLIWNNDEGVAEHVLHLPKLRWGFWFLAFPHLITESKRRQQLLLGATGTTSNNETNMFIPPVEDPDMISWKPLGLMSAITTILPLVFQDDRDMSMRLVENTMALKFTSHDLGIIEFGMKKFGLKHTLGHLYDLAVNTTSYPIQQATLDGAEAPVLVAKQAIEVPQ</sequence>
<dbReference type="PANTHER" id="PTHR32385:SF22">
    <property type="entry name" value="MANNOSYL PHOSPHORYLINOSITOL CERAMIDE SYNTHASE SUR1"/>
    <property type="match status" value="1"/>
</dbReference>
<evidence type="ECO:0000256" key="1">
    <source>
        <dbReference type="SAM" id="Phobius"/>
    </source>
</evidence>
<comment type="caution">
    <text evidence="2">The sequence shown here is derived from an EMBL/GenBank/DDBJ whole genome shotgun (WGS) entry which is preliminary data.</text>
</comment>
<gene>
    <name evidence="2" type="ORF">SEMRO_155_G070340.1</name>
</gene>
<dbReference type="GO" id="GO:0051999">
    <property type="term" value="P:mannosyl-inositol phosphorylceramide biosynthetic process"/>
    <property type="evidence" value="ECO:0007669"/>
    <property type="project" value="TreeGrafter"/>
</dbReference>
<feature type="transmembrane region" description="Helical" evidence="1">
    <location>
        <begin position="27"/>
        <end position="46"/>
    </location>
</feature>
<dbReference type="EMBL" id="CAICTM010000154">
    <property type="protein sequence ID" value="CAB9503065.1"/>
    <property type="molecule type" value="Genomic_DNA"/>
</dbReference>
<dbReference type="AlphaFoldDB" id="A0A9N8H8B3"/>
<evidence type="ECO:0000313" key="3">
    <source>
        <dbReference type="Proteomes" id="UP001153069"/>
    </source>
</evidence>
<protein>
    <submittedName>
        <fullName evidence="2">Capsular polysaccharide synthesis protein</fullName>
    </submittedName>
</protein>
<dbReference type="SUPFAM" id="SSF53448">
    <property type="entry name" value="Nucleotide-diphospho-sugar transferases"/>
    <property type="match status" value="1"/>
</dbReference>
<keyword evidence="3" id="KW-1185">Reference proteome</keyword>
<dbReference type="GO" id="GO:0000030">
    <property type="term" value="F:mannosyltransferase activity"/>
    <property type="evidence" value="ECO:0007669"/>
    <property type="project" value="TreeGrafter"/>
</dbReference>
<dbReference type="InterPro" id="IPR051706">
    <property type="entry name" value="Glycosyltransferase_domain"/>
</dbReference>
<organism evidence="2 3">
    <name type="scientific">Seminavis robusta</name>
    <dbReference type="NCBI Taxonomy" id="568900"/>
    <lineage>
        <taxon>Eukaryota</taxon>
        <taxon>Sar</taxon>
        <taxon>Stramenopiles</taxon>
        <taxon>Ochrophyta</taxon>
        <taxon>Bacillariophyta</taxon>
        <taxon>Bacillariophyceae</taxon>
        <taxon>Bacillariophycidae</taxon>
        <taxon>Naviculales</taxon>
        <taxon>Naviculaceae</taxon>
        <taxon>Seminavis</taxon>
    </lineage>
</organism>
<evidence type="ECO:0000313" key="2">
    <source>
        <dbReference type="EMBL" id="CAB9503065.1"/>
    </source>
</evidence>
<name>A0A9N8H8B3_9STRA</name>
<keyword evidence="1" id="KW-0812">Transmembrane</keyword>
<keyword evidence="1" id="KW-1133">Transmembrane helix</keyword>
<accession>A0A9N8H8B3</accession>
<dbReference type="Gene3D" id="3.90.550.20">
    <property type="match status" value="1"/>
</dbReference>
<dbReference type="PANTHER" id="PTHR32385">
    <property type="entry name" value="MANNOSYL PHOSPHORYLINOSITOL CERAMIDE SYNTHASE"/>
    <property type="match status" value="1"/>
</dbReference>